<protein>
    <submittedName>
        <fullName evidence="1">Uncharacterized protein</fullName>
    </submittedName>
</protein>
<dbReference type="OrthoDB" id="69964at2759"/>
<dbReference type="PANTHER" id="PTHR22754">
    <property type="entry name" value="DISCO-INTERACTING PROTEIN 2 DIP2 -RELATED"/>
    <property type="match status" value="1"/>
</dbReference>
<feature type="non-terminal residue" evidence="1">
    <location>
        <position position="1"/>
    </location>
</feature>
<evidence type="ECO:0000313" key="2">
    <source>
        <dbReference type="Proteomes" id="UP000784294"/>
    </source>
</evidence>
<evidence type="ECO:0000313" key="1">
    <source>
        <dbReference type="EMBL" id="VEL20475.1"/>
    </source>
</evidence>
<dbReference type="PANTHER" id="PTHR22754:SF32">
    <property type="entry name" value="DISCO-INTERACTING PROTEIN 2"/>
    <property type="match status" value="1"/>
</dbReference>
<organism evidence="1 2">
    <name type="scientific">Protopolystoma xenopodis</name>
    <dbReference type="NCBI Taxonomy" id="117903"/>
    <lineage>
        <taxon>Eukaryota</taxon>
        <taxon>Metazoa</taxon>
        <taxon>Spiralia</taxon>
        <taxon>Lophotrochozoa</taxon>
        <taxon>Platyhelminthes</taxon>
        <taxon>Monogenea</taxon>
        <taxon>Polyopisthocotylea</taxon>
        <taxon>Polystomatidea</taxon>
        <taxon>Polystomatidae</taxon>
        <taxon>Protopolystoma</taxon>
    </lineage>
</organism>
<gene>
    <name evidence="1" type="ORF">PXEA_LOCUS13915</name>
</gene>
<dbReference type="EMBL" id="CAAALY010046627">
    <property type="protein sequence ID" value="VEL20475.1"/>
    <property type="molecule type" value="Genomic_DNA"/>
</dbReference>
<reference evidence="1" key="1">
    <citation type="submission" date="2018-11" db="EMBL/GenBank/DDBJ databases">
        <authorList>
            <consortium name="Pathogen Informatics"/>
        </authorList>
    </citation>
    <scope>NUCLEOTIDE SEQUENCE</scope>
</reference>
<sequence length="128" mass="13664">SLNSCDAFVQKFRAYGLAPDVICPTAGRSETLTVCLRRPPMNPGFISSESRVANTNSNPQFIQQQQQQVSQSSSSGFGTTALARGVISIHSLSYGTVRVDSEDSLTSLTLQDCGQVLPGCKLICIYGS</sequence>
<dbReference type="Proteomes" id="UP000784294">
    <property type="component" value="Unassembled WGS sequence"/>
</dbReference>
<name>A0A3S5A5L5_9PLAT</name>
<keyword evidence="2" id="KW-1185">Reference proteome</keyword>
<accession>A0A3S5A5L5</accession>
<proteinExistence type="predicted"/>
<dbReference type="AlphaFoldDB" id="A0A3S5A5L5"/>
<comment type="caution">
    <text evidence="1">The sequence shown here is derived from an EMBL/GenBank/DDBJ whole genome shotgun (WGS) entry which is preliminary data.</text>
</comment>